<protein>
    <recommendedName>
        <fullName evidence="2">Remorin N-terminal domain-containing protein</fullName>
    </recommendedName>
</protein>
<dbReference type="InterPro" id="IPR005518">
    <property type="entry name" value="Remorin_N"/>
</dbReference>
<dbReference type="Gramene" id="ONK72137">
    <property type="protein sequence ID" value="ONK72137"/>
    <property type="gene ID" value="A4U43_C04F16140"/>
</dbReference>
<dbReference type="Proteomes" id="UP000243459">
    <property type="component" value="Chromosome 4"/>
</dbReference>
<feature type="compositionally biased region" description="Basic and acidic residues" evidence="1">
    <location>
        <begin position="22"/>
        <end position="32"/>
    </location>
</feature>
<evidence type="ECO:0000256" key="1">
    <source>
        <dbReference type="SAM" id="MobiDB-lite"/>
    </source>
</evidence>
<organism evidence="3 4">
    <name type="scientific">Asparagus officinalis</name>
    <name type="common">Garden asparagus</name>
    <dbReference type="NCBI Taxonomy" id="4686"/>
    <lineage>
        <taxon>Eukaryota</taxon>
        <taxon>Viridiplantae</taxon>
        <taxon>Streptophyta</taxon>
        <taxon>Embryophyta</taxon>
        <taxon>Tracheophyta</taxon>
        <taxon>Spermatophyta</taxon>
        <taxon>Magnoliopsida</taxon>
        <taxon>Liliopsida</taxon>
        <taxon>Asparagales</taxon>
        <taxon>Asparagaceae</taxon>
        <taxon>Asparagoideae</taxon>
        <taxon>Asparagus</taxon>
    </lineage>
</organism>
<keyword evidence="4" id="KW-1185">Reference proteome</keyword>
<reference evidence="4" key="1">
    <citation type="journal article" date="2017" name="Nat. Commun.">
        <title>The asparagus genome sheds light on the origin and evolution of a young Y chromosome.</title>
        <authorList>
            <person name="Harkess A."/>
            <person name="Zhou J."/>
            <person name="Xu C."/>
            <person name="Bowers J.E."/>
            <person name="Van der Hulst R."/>
            <person name="Ayyampalayam S."/>
            <person name="Mercati F."/>
            <person name="Riccardi P."/>
            <person name="McKain M.R."/>
            <person name="Kakrana A."/>
            <person name="Tang H."/>
            <person name="Ray J."/>
            <person name="Groenendijk J."/>
            <person name="Arikit S."/>
            <person name="Mathioni S.M."/>
            <person name="Nakano M."/>
            <person name="Shan H."/>
            <person name="Telgmann-Rauber A."/>
            <person name="Kanno A."/>
            <person name="Yue Z."/>
            <person name="Chen H."/>
            <person name="Li W."/>
            <person name="Chen Y."/>
            <person name="Xu X."/>
            <person name="Zhang Y."/>
            <person name="Luo S."/>
            <person name="Chen H."/>
            <person name="Gao J."/>
            <person name="Mao Z."/>
            <person name="Pires J.C."/>
            <person name="Luo M."/>
            <person name="Kudrna D."/>
            <person name="Wing R.A."/>
            <person name="Meyers B.C."/>
            <person name="Yi K."/>
            <person name="Kong H."/>
            <person name="Lavrijsen P."/>
            <person name="Sunseri F."/>
            <person name="Falavigna A."/>
            <person name="Ye Y."/>
            <person name="Leebens-Mack J.H."/>
            <person name="Chen G."/>
        </authorList>
    </citation>
    <scope>NUCLEOTIDE SEQUENCE [LARGE SCALE GENOMIC DNA]</scope>
    <source>
        <strain evidence="4">cv. DH0086</strain>
    </source>
</reference>
<feature type="compositionally biased region" description="Low complexity" evidence="1">
    <location>
        <begin position="1"/>
        <end position="21"/>
    </location>
</feature>
<sequence length="76" mass="8058">MQNNVSTEPEAPATPSPTAAEAPKDVADEKEVIPSPTTPPPPAKEKADDSKTLAVVEIQESLKGNSRIKKGLPWIL</sequence>
<name>A0A5P1F3Z0_ASPOF</name>
<gene>
    <name evidence="3" type="ORF">A4U43_C04F16140</name>
</gene>
<proteinExistence type="predicted"/>
<evidence type="ECO:0000313" key="3">
    <source>
        <dbReference type="EMBL" id="ONK72137.1"/>
    </source>
</evidence>
<accession>A0A5P1F3Z0</accession>
<evidence type="ECO:0000313" key="4">
    <source>
        <dbReference type="Proteomes" id="UP000243459"/>
    </source>
</evidence>
<evidence type="ECO:0000259" key="2">
    <source>
        <dbReference type="Pfam" id="PF03766"/>
    </source>
</evidence>
<dbReference type="EMBL" id="CM007384">
    <property type="protein sequence ID" value="ONK72137.1"/>
    <property type="molecule type" value="Genomic_DNA"/>
</dbReference>
<dbReference type="AlphaFoldDB" id="A0A5P1F3Z0"/>
<dbReference type="Pfam" id="PF03766">
    <property type="entry name" value="Remorin_N"/>
    <property type="match status" value="1"/>
</dbReference>
<feature type="region of interest" description="Disordered" evidence="1">
    <location>
        <begin position="1"/>
        <end position="51"/>
    </location>
</feature>
<feature type="domain" description="Remorin N-terminal" evidence="2">
    <location>
        <begin position="24"/>
        <end position="60"/>
    </location>
</feature>